<dbReference type="AlphaFoldDB" id="A0A930U9R0"/>
<proteinExistence type="predicted"/>
<accession>A0A930U9R0</accession>
<organism evidence="1 2">
    <name type="scientific">Flavobacterium soyangense</name>
    <dbReference type="NCBI Taxonomy" id="2023265"/>
    <lineage>
        <taxon>Bacteria</taxon>
        <taxon>Pseudomonadati</taxon>
        <taxon>Bacteroidota</taxon>
        <taxon>Flavobacteriia</taxon>
        <taxon>Flavobacteriales</taxon>
        <taxon>Flavobacteriaceae</taxon>
        <taxon>Flavobacterium</taxon>
    </lineage>
</organism>
<comment type="caution">
    <text evidence="1">The sequence shown here is derived from an EMBL/GenBank/DDBJ whole genome shotgun (WGS) entry which is preliminary data.</text>
</comment>
<dbReference type="EMBL" id="JADHEC010000034">
    <property type="protein sequence ID" value="MBF2709553.1"/>
    <property type="molecule type" value="Genomic_DNA"/>
</dbReference>
<sequence length="115" mass="13651">MSTLFLLLRTVHDLPMKTNYSEPKILTGSVEFSQWNKLSKQAQQEAISKDWYVYFSFRDPQTEKLKRESNIKLEANKIKTANERFKYLRSIQQNLSILLKRGYNPYQDNAELTNK</sequence>
<evidence type="ECO:0000313" key="2">
    <source>
        <dbReference type="Proteomes" id="UP000646211"/>
    </source>
</evidence>
<dbReference type="Proteomes" id="UP000646211">
    <property type="component" value="Unassembled WGS sequence"/>
</dbReference>
<gene>
    <name evidence="1" type="ORF">IR213_13275</name>
</gene>
<keyword evidence="2" id="KW-1185">Reference proteome</keyword>
<protein>
    <submittedName>
        <fullName evidence="1">Uncharacterized protein</fullName>
    </submittedName>
</protein>
<evidence type="ECO:0000313" key="1">
    <source>
        <dbReference type="EMBL" id="MBF2709553.1"/>
    </source>
</evidence>
<name>A0A930U9R0_9FLAO</name>
<reference evidence="1" key="1">
    <citation type="submission" date="2020-11" db="EMBL/GenBank/DDBJ databases">
        <title>Genome of Flavobacterium soyangense.</title>
        <authorList>
            <person name="Liu Q."/>
            <person name="Xin Y.-H."/>
        </authorList>
    </citation>
    <scope>NUCLEOTIDE SEQUENCE</scope>
    <source>
        <strain evidence="1">CGMCC 1.13493</strain>
    </source>
</reference>